<sequence>MRVNSVRKSVVAVGCALLLLQTQAASAIGLLQAYQAALQKDPTYLGAKAERVAGKEYEAIGRSGLLPSLQYSYSTSKNKGETITAPNILNPSGITDQDYASTTRNVSLRQTLFNLDAYARFQQGVIQTQLSETQFSAQSQELIVRLVSAYVDAKFAEDQVRLYTAQRDTYQEQRKVNDKLFKKGEGTRTDMLETQAKLDVSEAMLMEARDNFQNTKNALESIVGQEVLELDSLRSDFRLHPLNENSLDAWRQIANKNNPEIVAGRYAVEIAEKEIDKSRAAHAPRLDLNASYNRGLSETITTQKQDNNIRSVGVQLVIPIYSGGYASSVSKQSVARRDKARAELDASVSKVHNELTKQFNAIKSSAAKIEALQKSVQSSELLVDATKQSIKGGVRINLDLLNAQQQLVSTKRDLAQARYTYLLSFLRLKAAAGVLDIADLQIIAGYFGGNK</sequence>
<keyword evidence="3" id="KW-0813">Transport</keyword>
<dbReference type="PANTHER" id="PTHR30026">
    <property type="entry name" value="OUTER MEMBRANE PROTEIN TOLC"/>
    <property type="match status" value="1"/>
</dbReference>
<comment type="subcellular location">
    <subcellularLocation>
        <location evidence="1">Cell outer membrane</location>
    </subcellularLocation>
</comment>
<gene>
    <name evidence="9" type="primary">aprF</name>
    <name evidence="9" type="ORF">GCM10011282_16700</name>
</gene>
<organism evidence="9 10">
    <name type="scientific">Undibacterium macrobrachii</name>
    <dbReference type="NCBI Taxonomy" id="1119058"/>
    <lineage>
        <taxon>Bacteria</taxon>
        <taxon>Pseudomonadati</taxon>
        <taxon>Pseudomonadota</taxon>
        <taxon>Betaproteobacteria</taxon>
        <taxon>Burkholderiales</taxon>
        <taxon>Oxalobacteraceae</taxon>
        <taxon>Undibacterium</taxon>
    </lineage>
</organism>
<dbReference type="GO" id="GO:0008233">
    <property type="term" value="F:peptidase activity"/>
    <property type="evidence" value="ECO:0007669"/>
    <property type="project" value="UniProtKB-KW"/>
</dbReference>
<evidence type="ECO:0000256" key="1">
    <source>
        <dbReference type="ARBA" id="ARBA00004442"/>
    </source>
</evidence>
<reference evidence="10" key="1">
    <citation type="journal article" date="2019" name="Int. J. Syst. Evol. Microbiol.">
        <title>The Global Catalogue of Microorganisms (GCM) 10K type strain sequencing project: providing services to taxonomists for standard genome sequencing and annotation.</title>
        <authorList>
            <consortium name="The Broad Institute Genomics Platform"/>
            <consortium name="The Broad Institute Genome Sequencing Center for Infectious Disease"/>
            <person name="Wu L."/>
            <person name="Ma J."/>
        </authorList>
    </citation>
    <scope>NUCLEOTIDE SEQUENCE [LARGE SCALE GENOMIC DNA]</scope>
    <source>
        <strain evidence="10">KCTC 23916</strain>
    </source>
</reference>
<proteinExistence type="inferred from homology"/>
<dbReference type="Pfam" id="PF02321">
    <property type="entry name" value="OEP"/>
    <property type="match status" value="2"/>
</dbReference>
<dbReference type="GO" id="GO:0006508">
    <property type="term" value="P:proteolysis"/>
    <property type="evidence" value="ECO:0007669"/>
    <property type="project" value="UniProtKB-KW"/>
</dbReference>
<evidence type="ECO:0000256" key="8">
    <source>
        <dbReference type="SAM" id="SignalP"/>
    </source>
</evidence>
<keyword evidence="9" id="KW-0645">Protease</keyword>
<protein>
    <submittedName>
        <fullName evidence="9">Alkaline protease secretion protein AprF</fullName>
    </submittedName>
</protein>
<keyword evidence="7" id="KW-0998">Cell outer membrane</keyword>
<dbReference type="InterPro" id="IPR003423">
    <property type="entry name" value="OMP_efflux"/>
</dbReference>
<dbReference type="Gene3D" id="1.20.1600.10">
    <property type="entry name" value="Outer membrane efflux proteins (OEP)"/>
    <property type="match status" value="1"/>
</dbReference>
<name>A0ABQ2XDW6_9BURK</name>
<evidence type="ECO:0000256" key="3">
    <source>
        <dbReference type="ARBA" id="ARBA00022448"/>
    </source>
</evidence>
<evidence type="ECO:0000313" key="9">
    <source>
        <dbReference type="EMBL" id="GGX11045.1"/>
    </source>
</evidence>
<dbReference type="EMBL" id="BMYT01000002">
    <property type="protein sequence ID" value="GGX11045.1"/>
    <property type="molecule type" value="Genomic_DNA"/>
</dbReference>
<feature type="chain" id="PRO_5046690584" evidence="8">
    <location>
        <begin position="28"/>
        <end position="451"/>
    </location>
</feature>
<dbReference type="PANTHER" id="PTHR30026:SF20">
    <property type="entry name" value="OUTER MEMBRANE PROTEIN TOLC"/>
    <property type="match status" value="1"/>
</dbReference>
<evidence type="ECO:0000256" key="4">
    <source>
        <dbReference type="ARBA" id="ARBA00022452"/>
    </source>
</evidence>
<keyword evidence="8" id="KW-0732">Signal</keyword>
<keyword evidence="4" id="KW-1134">Transmembrane beta strand</keyword>
<evidence type="ECO:0000256" key="5">
    <source>
        <dbReference type="ARBA" id="ARBA00022692"/>
    </source>
</evidence>
<feature type="signal peptide" evidence="8">
    <location>
        <begin position="1"/>
        <end position="27"/>
    </location>
</feature>
<dbReference type="Proteomes" id="UP000620127">
    <property type="component" value="Unassembled WGS sequence"/>
</dbReference>
<comment type="similarity">
    <text evidence="2">Belongs to the outer membrane factor (OMF) (TC 1.B.17) family.</text>
</comment>
<evidence type="ECO:0000313" key="10">
    <source>
        <dbReference type="Proteomes" id="UP000620127"/>
    </source>
</evidence>
<keyword evidence="9" id="KW-0378">Hydrolase</keyword>
<dbReference type="NCBIfam" id="TIGR01844">
    <property type="entry name" value="type_I_sec_TolC"/>
    <property type="match status" value="1"/>
</dbReference>
<keyword evidence="10" id="KW-1185">Reference proteome</keyword>
<keyword evidence="5" id="KW-0812">Transmembrane</keyword>
<dbReference type="RefSeq" id="WP_189345652.1">
    <property type="nucleotide sequence ID" value="NZ_BMYT01000002.1"/>
</dbReference>
<comment type="caution">
    <text evidence="9">The sequence shown here is derived from an EMBL/GenBank/DDBJ whole genome shotgun (WGS) entry which is preliminary data.</text>
</comment>
<evidence type="ECO:0000256" key="6">
    <source>
        <dbReference type="ARBA" id="ARBA00023136"/>
    </source>
</evidence>
<accession>A0ABQ2XDW6</accession>
<dbReference type="InterPro" id="IPR010130">
    <property type="entry name" value="T1SS_OMP_TolC"/>
</dbReference>
<dbReference type="InterPro" id="IPR051906">
    <property type="entry name" value="TolC-like"/>
</dbReference>
<keyword evidence="6" id="KW-0472">Membrane</keyword>
<evidence type="ECO:0000256" key="2">
    <source>
        <dbReference type="ARBA" id="ARBA00007613"/>
    </source>
</evidence>
<evidence type="ECO:0000256" key="7">
    <source>
        <dbReference type="ARBA" id="ARBA00023237"/>
    </source>
</evidence>
<dbReference type="SUPFAM" id="SSF56954">
    <property type="entry name" value="Outer membrane efflux proteins (OEP)"/>
    <property type="match status" value="1"/>
</dbReference>